<dbReference type="AlphaFoldDB" id="G7KKC7"/>
<sequence>MKESIGEMVRVTLRRVKFVCGGRSRPVLWGEQTAQSDEPQEKKDVKPPKIEAKPNIDGAFVHVEASKYVGGSGVLPLQAHEVDTARFFSDDVKSKDRE</sequence>
<protein>
    <submittedName>
        <fullName evidence="2 3">Uncharacterized protein</fullName>
    </submittedName>
</protein>
<dbReference type="Proteomes" id="UP000002051">
    <property type="component" value="Chromosome 6"/>
</dbReference>
<evidence type="ECO:0000256" key="1">
    <source>
        <dbReference type="SAM" id="MobiDB-lite"/>
    </source>
</evidence>
<evidence type="ECO:0000313" key="2">
    <source>
        <dbReference type="EMBL" id="AES76381.1"/>
    </source>
</evidence>
<reference evidence="3" key="3">
    <citation type="submission" date="2015-04" db="UniProtKB">
        <authorList>
            <consortium name="EnsemblPlants"/>
        </authorList>
    </citation>
    <scope>IDENTIFICATION</scope>
    <source>
        <strain evidence="3">cv. Jemalong A17</strain>
    </source>
</reference>
<proteinExistence type="predicted"/>
<feature type="compositionally biased region" description="Basic and acidic residues" evidence="1">
    <location>
        <begin position="39"/>
        <end position="51"/>
    </location>
</feature>
<accession>G7KKC7</accession>
<dbReference type="HOGENOM" id="CLU_2336867_0_0_1"/>
<reference evidence="2 4" key="1">
    <citation type="journal article" date="2011" name="Nature">
        <title>The Medicago genome provides insight into the evolution of rhizobial symbioses.</title>
        <authorList>
            <person name="Young N.D."/>
            <person name="Debelle F."/>
            <person name="Oldroyd G.E."/>
            <person name="Geurts R."/>
            <person name="Cannon S.B."/>
            <person name="Udvardi M.K."/>
            <person name="Benedito V.A."/>
            <person name="Mayer K.F."/>
            <person name="Gouzy J."/>
            <person name="Schoof H."/>
            <person name="Van de Peer Y."/>
            <person name="Proost S."/>
            <person name="Cook D.R."/>
            <person name="Meyers B.C."/>
            <person name="Spannagl M."/>
            <person name="Cheung F."/>
            <person name="De Mita S."/>
            <person name="Krishnakumar V."/>
            <person name="Gundlach H."/>
            <person name="Zhou S."/>
            <person name="Mudge J."/>
            <person name="Bharti A.K."/>
            <person name="Murray J.D."/>
            <person name="Naoumkina M.A."/>
            <person name="Rosen B."/>
            <person name="Silverstein K.A."/>
            <person name="Tang H."/>
            <person name="Rombauts S."/>
            <person name="Zhao P.X."/>
            <person name="Zhou P."/>
            <person name="Barbe V."/>
            <person name="Bardou P."/>
            <person name="Bechner M."/>
            <person name="Bellec A."/>
            <person name="Berger A."/>
            <person name="Berges H."/>
            <person name="Bidwell S."/>
            <person name="Bisseling T."/>
            <person name="Choisne N."/>
            <person name="Couloux A."/>
            <person name="Denny R."/>
            <person name="Deshpande S."/>
            <person name="Dai X."/>
            <person name="Doyle J.J."/>
            <person name="Dudez A.M."/>
            <person name="Farmer A.D."/>
            <person name="Fouteau S."/>
            <person name="Franken C."/>
            <person name="Gibelin C."/>
            <person name="Gish J."/>
            <person name="Goldstein S."/>
            <person name="Gonzalez A.J."/>
            <person name="Green P.J."/>
            <person name="Hallab A."/>
            <person name="Hartog M."/>
            <person name="Hua A."/>
            <person name="Humphray S.J."/>
            <person name="Jeong D.H."/>
            <person name="Jing Y."/>
            <person name="Jocker A."/>
            <person name="Kenton S.M."/>
            <person name="Kim D.J."/>
            <person name="Klee K."/>
            <person name="Lai H."/>
            <person name="Lang C."/>
            <person name="Lin S."/>
            <person name="Macmil S.L."/>
            <person name="Magdelenat G."/>
            <person name="Matthews L."/>
            <person name="McCorrison J."/>
            <person name="Monaghan E.L."/>
            <person name="Mun J.H."/>
            <person name="Najar F.Z."/>
            <person name="Nicholson C."/>
            <person name="Noirot C."/>
            <person name="O'Bleness M."/>
            <person name="Paule C.R."/>
            <person name="Poulain J."/>
            <person name="Prion F."/>
            <person name="Qin B."/>
            <person name="Qu C."/>
            <person name="Retzel E.F."/>
            <person name="Riddle C."/>
            <person name="Sallet E."/>
            <person name="Samain S."/>
            <person name="Samson N."/>
            <person name="Sanders I."/>
            <person name="Saurat O."/>
            <person name="Scarpelli C."/>
            <person name="Schiex T."/>
            <person name="Segurens B."/>
            <person name="Severin A.J."/>
            <person name="Sherrier D.J."/>
            <person name="Shi R."/>
            <person name="Sims S."/>
            <person name="Singer S.R."/>
            <person name="Sinharoy S."/>
            <person name="Sterck L."/>
            <person name="Viollet A."/>
            <person name="Wang B.B."/>
            <person name="Wang K."/>
            <person name="Wang M."/>
            <person name="Wang X."/>
            <person name="Warfsmann J."/>
            <person name="Weissenbach J."/>
            <person name="White D.D."/>
            <person name="White J.D."/>
            <person name="Wiley G.B."/>
            <person name="Wincker P."/>
            <person name="Xing Y."/>
            <person name="Yang L."/>
            <person name="Yao Z."/>
            <person name="Ying F."/>
            <person name="Zhai J."/>
            <person name="Zhou L."/>
            <person name="Zuber A."/>
            <person name="Denarie J."/>
            <person name="Dixon R.A."/>
            <person name="May G.D."/>
            <person name="Schwartz D.C."/>
            <person name="Rogers J."/>
            <person name="Quetier F."/>
            <person name="Town C.D."/>
            <person name="Roe B.A."/>
        </authorList>
    </citation>
    <scope>NUCLEOTIDE SEQUENCE [LARGE SCALE GENOMIC DNA]</scope>
    <source>
        <strain evidence="2">A17</strain>
        <strain evidence="3 4">cv. Jemalong A17</strain>
    </source>
</reference>
<name>G7KKC7_MEDTR</name>
<gene>
    <name evidence="2" type="ordered locus">MTR_6g077970</name>
</gene>
<organism evidence="2 4">
    <name type="scientific">Medicago truncatula</name>
    <name type="common">Barrel medic</name>
    <name type="synonym">Medicago tribuloides</name>
    <dbReference type="NCBI Taxonomy" id="3880"/>
    <lineage>
        <taxon>Eukaryota</taxon>
        <taxon>Viridiplantae</taxon>
        <taxon>Streptophyta</taxon>
        <taxon>Embryophyta</taxon>
        <taxon>Tracheophyta</taxon>
        <taxon>Spermatophyta</taxon>
        <taxon>Magnoliopsida</taxon>
        <taxon>eudicotyledons</taxon>
        <taxon>Gunneridae</taxon>
        <taxon>Pentapetalae</taxon>
        <taxon>rosids</taxon>
        <taxon>fabids</taxon>
        <taxon>Fabales</taxon>
        <taxon>Fabaceae</taxon>
        <taxon>Papilionoideae</taxon>
        <taxon>50 kb inversion clade</taxon>
        <taxon>NPAAA clade</taxon>
        <taxon>Hologalegina</taxon>
        <taxon>IRL clade</taxon>
        <taxon>Trifolieae</taxon>
        <taxon>Medicago</taxon>
    </lineage>
</organism>
<evidence type="ECO:0000313" key="3">
    <source>
        <dbReference type="EnsemblPlants" id="AES76381"/>
    </source>
</evidence>
<dbReference type="EMBL" id="CM001222">
    <property type="protein sequence ID" value="AES76381.1"/>
    <property type="molecule type" value="Genomic_DNA"/>
</dbReference>
<feature type="region of interest" description="Disordered" evidence="1">
    <location>
        <begin position="29"/>
        <end position="51"/>
    </location>
</feature>
<reference evidence="2 4" key="2">
    <citation type="journal article" date="2014" name="BMC Genomics">
        <title>An improved genome release (version Mt4.0) for the model legume Medicago truncatula.</title>
        <authorList>
            <person name="Tang H."/>
            <person name="Krishnakumar V."/>
            <person name="Bidwell S."/>
            <person name="Rosen B."/>
            <person name="Chan A."/>
            <person name="Zhou S."/>
            <person name="Gentzbittel L."/>
            <person name="Childs K.L."/>
            <person name="Yandell M."/>
            <person name="Gundlach H."/>
            <person name="Mayer K.F."/>
            <person name="Schwartz D.C."/>
            <person name="Town C.D."/>
        </authorList>
    </citation>
    <scope>GENOME REANNOTATION</scope>
    <source>
        <strain evidence="3 4">cv. Jemalong A17</strain>
    </source>
</reference>
<evidence type="ECO:0000313" key="4">
    <source>
        <dbReference type="Proteomes" id="UP000002051"/>
    </source>
</evidence>
<dbReference type="PaxDb" id="3880-AES76381"/>
<dbReference type="EnsemblPlants" id="AES76381">
    <property type="protein sequence ID" value="AES76381"/>
    <property type="gene ID" value="MTR_6g077970"/>
</dbReference>
<keyword evidence="4" id="KW-1185">Reference proteome</keyword>